<dbReference type="PANTHER" id="PTHR35605:SF1">
    <property type="entry name" value="ECP2 EFFECTOR PROTEIN DOMAIN-CONTAINING PROTEIN-RELATED"/>
    <property type="match status" value="1"/>
</dbReference>
<comment type="caution">
    <text evidence="1">The sequence shown here is derived from an EMBL/GenBank/DDBJ whole genome shotgun (WGS) entry which is preliminary data.</text>
</comment>
<keyword evidence="2" id="KW-1185">Reference proteome</keyword>
<sequence>MPPAAFFPLSLLPFSRKTNKLKIRLLPNISQQQEFASSMFTHEAVASICFHILTAHRSIVQLFNILGTALMGLVLTQAAPACHISSSSSEMIVAGNKTYAIVPIQWTVQINNTESPYNLTIEGTKQDVFHSITRVDPDAAANINNTVNAITTALFANHTSSAIPGIHDDATYTPINHFCNVAGWGRCSVDRLYQGIAYLDGVPGQPSNGPGPGTCGRVSCSYSAAIFWCNDNMETKVLDSFGSIGDGVERIIDVCSVGSRALVDGQQFFSDGWNAIARYDAC</sequence>
<dbReference type="EMBL" id="MU032345">
    <property type="protein sequence ID" value="KAF3769311.1"/>
    <property type="molecule type" value="Genomic_DNA"/>
</dbReference>
<protein>
    <submittedName>
        <fullName evidence="1">Uncharacterized protein</fullName>
    </submittedName>
</protein>
<proteinExistence type="predicted"/>
<evidence type="ECO:0000313" key="2">
    <source>
        <dbReference type="Proteomes" id="UP000803844"/>
    </source>
</evidence>
<reference evidence="1" key="1">
    <citation type="journal article" date="2020" name="Phytopathology">
        <title>Genome sequence of the chestnut blight fungus Cryphonectria parasitica EP155: A fundamental resource for an archetypical invasive plant pathogen.</title>
        <authorList>
            <person name="Crouch J.A."/>
            <person name="Dawe A."/>
            <person name="Aerts A."/>
            <person name="Barry K."/>
            <person name="Churchill A.C.L."/>
            <person name="Grimwood J."/>
            <person name="Hillman B."/>
            <person name="Milgroom M.G."/>
            <person name="Pangilinan J."/>
            <person name="Smith M."/>
            <person name="Salamov A."/>
            <person name="Schmutz J."/>
            <person name="Yadav J."/>
            <person name="Grigoriev I.V."/>
            <person name="Nuss D."/>
        </authorList>
    </citation>
    <scope>NUCLEOTIDE SEQUENCE</scope>
    <source>
        <strain evidence="1">EP155</strain>
    </source>
</reference>
<name>A0A9P5CTD9_CRYP1</name>
<dbReference type="GeneID" id="63843031"/>
<dbReference type="AlphaFoldDB" id="A0A9P5CTD9"/>
<accession>A0A9P5CTD9</accession>
<dbReference type="PANTHER" id="PTHR35605">
    <property type="entry name" value="ECP2 EFFECTOR PROTEIN DOMAIN-CONTAINING PROTEIN-RELATED"/>
    <property type="match status" value="1"/>
</dbReference>
<dbReference type="Proteomes" id="UP000803844">
    <property type="component" value="Unassembled WGS sequence"/>
</dbReference>
<gene>
    <name evidence="1" type="ORF">M406DRAFT_75793</name>
</gene>
<evidence type="ECO:0000313" key="1">
    <source>
        <dbReference type="EMBL" id="KAF3769311.1"/>
    </source>
</evidence>
<organism evidence="1 2">
    <name type="scientific">Cryphonectria parasitica (strain ATCC 38755 / EP155)</name>
    <dbReference type="NCBI Taxonomy" id="660469"/>
    <lineage>
        <taxon>Eukaryota</taxon>
        <taxon>Fungi</taxon>
        <taxon>Dikarya</taxon>
        <taxon>Ascomycota</taxon>
        <taxon>Pezizomycotina</taxon>
        <taxon>Sordariomycetes</taxon>
        <taxon>Sordariomycetidae</taxon>
        <taxon>Diaporthales</taxon>
        <taxon>Cryphonectriaceae</taxon>
        <taxon>Cryphonectria-Endothia species complex</taxon>
        <taxon>Cryphonectria</taxon>
    </lineage>
</organism>
<dbReference type="RefSeq" id="XP_040780272.1">
    <property type="nucleotide sequence ID" value="XM_040925902.1"/>
</dbReference>
<dbReference type="OrthoDB" id="3552888at2759"/>